<keyword evidence="4" id="KW-0804">Transcription</keyword>
<organism evidence="5 6">
    <name type="scientific">Weissella cibaria</name>
    <dbReference type="NCBI Taxonomy" id="137591"/>
    <lineage>
        <taxon>Bacteria</taxon>
        <taxon>Bacillati</taxon>
        <taxon>Bacillota</taxon>
        <taxon>Bacilli</taxon>
        <taxon>Lactobacillales</taxon>
        <taxon>Lactobacillaceae</taxon>
        <taxon>Weissella</taxon>
    </lineage>
</organism>
<name>A0A0D1LWC0_9LACO</name>
<evidence type="ECO:0000256" key="3">
    <source>
        <dbReference type="ARBA" id="ARBA00023082"/>
    </source>
</evidence>
<evidence type="ECO:0000313" key="5">
    <source>
        <dbReference type="EMBL" id="KIU22691.1"/>
    </source>
</evidence>
<dbReference type="KEGG" id="wcb:AO080_02845"/>
<dbReference type="Gene3D" id="1.10.1740.10">
    <property type="match status" value="1"/>
</dbReference>
<dbReference type="InterPro" id="IPR007627">
    <property type="entry name" value="RNA_pol_sigma70_r2"/>
</dbReference>
<dbReference type="GO" id="GO:0016987">
    <property type="term" value="F:sigma factor activity"/>
    <property type="evidence" value="ECO:0007669"/>
    <property type="project" value="UniProtKB-KW"/>
</dbReference>
<dbReference type="Pfam" id="PF08281">
    <property type="entry name" value="Sigma70_r4_2"/>
    <property type="match status" value="1"/>
</dbReference>
<dbReference type="RefSeq" id="WP_043707829.1">
    <property type="nucleotide sequence ID" value="NZ_CABJFA010000003.1"/>
</dbReference>
<sequence>MREELIATLKENQTALYRVALGYVHTEAEALDIVQISAEKALRQVGQVKEKQYLKTWLFRILINTAIDAQRKQARRHEIGDDVLTFMPALAGIAPETRLALEQAVSDLSDKEQAIIRLHFFEDQTFGEIALTLQLSENTVKTTYYRSLKKLEALMDGGI</sequence>
<keyword evidence="3" id="KW-0731">Sigma factor</keyword>
<dbReference type="InterPro" id="IPR013325">
    <property type="entry name" value="RNA_pol_sigma_r2"/>
</dbReference>
<proteinExistence type="inferred from homology"/>
<accession>A0A0D1LWC0</accession>
<dbReference type="SUPFAM" id="SSF88946">
    <property type="entry name" value="Sigma2 domain of RNA polymerase sigma factors"/>
    <property type="match status" value="1"/>
</dbReference>
<dbReference type="Pfam" id="PF04542">
    <property type="entry name" value="Sigma70_r2"/>
    <property type="match status" value="1"/>
</dbReference>
<dbReference type="GO" id="GO:0006352">
    <property type="term" value="P:DNA-templated transcription initiation"/>
    <property type="evidence" value="ECO:0007669"/>
    <property type="project" value="InterPro"/>
</dbReference>
<dbReference type="InterPro" id="IPR036388">
    <property type="entry name" value="WH-like_DNA-bd_sf"/>
</dbReference>
<dbReference type="STRING" id="137591.AO080_02845"/>
<protein>
    <submittedName>
        <fullName evidence="5">SigV protein</fullName>
    </submittedName>
</protein>
<gene>
    <name evidence="5" type="primary">sigV</name>
    <name evidence="5" type="ORF">QX99_00195</name>
</gene>
<dbReference type="InterPro" id="IPR013324">
    <property type="entry name" value="RNA_pol_sigma_r3/r4-like"/>
</dbReference>
<dbReference type="InterPro" id="IPR013249">
    <property type="entry name" value="RNA_pol_sigma70_r4_t2"/>
</dbReference>
<dbReference type="AlphaFoldDB" id="A0A0D1LWC0"/>
<dbReference type="EMBL" id="JWHU01000001">
    <property type="protein sequence ID" value="KIU22691.1"/>
    <property type="molecule type" value="Genomic_DNA"/>
</dbReference>
<dbReference type="Gene3D" id="1.10.10.10">
    <property type="entry name" value="Winged helix-like DNA-binding domain superfamily/Winged helix DNA-binding domain"/>
    <property type="match status" value="1"/>
</dbReference>
<keyword evidence="2" id="KW-0805">Transcription regulation</keyword>
<keyword evidence="6" id="KW-1185">Reference proteome</keyword>
<dbReference type="PANTHER" id="PTHR43133:SF60">
    <property type="entry name" value="RNA POLYMERASE SIGMA FACTOR SIGV"/>
    <property type="match status" value="1"/>
</dbReference>
<dbReference type="OrthoDB" id="9782703at2"/>
<reference evidence="5 6" key="1">
    <citation type="journal article" date="2015" name="Microbiology (Mosc.)">
        <title>Genomics of the Weissella cibaria species with an examination of its metabolic traits.</title>
        <authorList>
            <person name="Lynch K.M."/>
            <person name="Lucid A."/>
            <person name="Arendt E.K."/>
            <person name="Sleator R.D."/>
            <person name="Lucey B."/>
            <person name="Coffey A."/>
        </authorList>
    </citation>
    <scope>NUCLEOTIDE SEQUENCE [LARGE SCALE GENOMIC DNA]</scope>
    <source>
        <strain evidence="5 6">MG1</strain>
    </source>
</reference>
<evidence type="ECO:0000256" key="2">
    <source>
        <dbReference type="ARBA" id="ARBA00023015"/>
    </source>
</evidence>
<evidence type="ECO:0000256" key="4">
    <source>
        <dbReference type="ARBA" id="ARBA00023163"/>
    </source>
</evidence>
<dbReference type="CDD" id="cd06171">
    <property type="entry name" value="Sigma70_r4"/>
    <property type="match status" value="1"/>
</dbReference>
<evidence type="ECO:0000256" key="1">
    <source>
        <dbReference type="ARBA" id="ARBA00010641"/>
    </source>
</evidence>
<dbReference type="eggNOG" id="COG1595">
    <property type="taxonomic scope" value="Bacteria"/>
</dbReference>
<dbReference type="GO" id="GO:0003677">
    <property type="term" value="F:DNA binding"/>
    <property type="evidence" value="ECO:0007669"/>
    <property type="project" value="InterPro"/>
</dbReference>
<dbReference type="NCBIfam" id="TIGR02937">
    <property type="entry name" value="sigma70-ECF"/>
    <property type="match status" value="1"/>
</dbReference>
<dbReference type="Proteomes" id="UP000032287">
    <property type="component" value="Unassembled WGS sequence"/>
</dbReference>
<comment type="similarity">
    <text evidence="1">Belongs to the sigma-70 factor family. ECF subfamily.</text>
</comment>
<dbReference type="PATRIC" id="fig|137591.25.peg.196"/>
<dbReference type="SUPFAM" id="SSF88659">
    <property type="entry name" value="Sigma3 and sigma4 domains of RNA polymerase sigma factors"/>
    <property type="match status" value="1"/>
</dbReference>
<dbReference type="InterPro" id="IPR014284">
    <property type="entry name" value="RNA_pol_sigma-70_dom"/>
</dbReference>
<comment type="caution">
    <text evidence="5">The sequence shown here is derived from an EMBL/GenBank/DDBJ whole genome shotgun (WGS) entry which is preliminary data.</text>
</comment>
<evidence type="ECO:0000313" key="6">
    <source>
        <dbReference type="Proteomes" id="UP000032287"/>
    </source>
</evidence>
<dbReference type="InterPro" id="IPR039425">
    <property type="entry name" value="RNA_pol_sigma-70-like"/>
</dbReference>
<dbReference type="PANTHER" id="PTHR43133">
    <property type="entry name" value="RNA POLYMERASE ECF-TYPE SIGMA FACTO"/>
    <property type="match status" value="1"/>
</dbReference>